<dbReference type="PANTHER" id="PTHR11777:SF9">
    <property type="entry name" value="ALANINE--TRNA LIGASE, CYTOPLASMIC"/>
    <property type="match status" value="1"/>
</dbReference>
<sequence>MTIKEYYNDGFLMSCEAVVTKICDGGVVLDKTVAYAVGGGQDGDSGFLVIGEEEVPFFDTTKFGGVALKGGEFDGIVVSSDILHHVNECDLSKFKIGQKITVRIDVEKRAKLTMNHSGIHIALMALNELRPRIKEQIYGCKIDINGARLDFKVDEKFSQEELDFIEKRSNEYIKNELEMLTYPSSQEPEALYWECDGYKMPCGGTHFKNTKYLGQICVKRKNIGKGVDRMKIEFLNYDLPLNLYHD</sequence>
<dbReference type="SUPFAM" id="SSF55186">
    <property type="entry name" value="ThrRS/AlaRS common domain"/>
    <property type="match status" value="1"/>
</dbReference>
<name>A0A9W5EZW5_CAMHY</name>
<evidence type="ECO:0000313" key="2">
    <source>
        <dbReference type="Proteomes" id="UP000052245"/>
    </source>
</evidence>
<dbReference type="GO" id="GO:0002161">
    <property type="term" value="F:aminoacyl-tRNA deacylase activity"/>
    <property type="evidence" value="ECO:0007669"/>
    <property type="project" value="TreeGrafter"/>
</dbReference>
<protein>
    <submittedName>
        <fullName evidence="1">Alanyl-tRNA synthetase</fullName>
        <ecNumber evidence="1">6.1.1.7</ecNumber>
    </submittedName>
</protein>
<proteinExistence type="predicted"/>
<dbReference type="Gene3D" id="2.40.30.130">
    <property type="match status" value="1"/>
</dbReference>
<dbReference type="Proteomes" id="UP000052245">
    <property type="component" value="Unassembled WGS sequence"/>
</dbReference>
<dbReference type="InterPro" id="IPR009000">
    <property type="entry name" value="Transl_B-barrel_sf"/>
</dbReference>
<dbReference type="AlphaFoldDB" id="A0A9W5EZW5"/>
<dbReference type="Gene3D" id="3.30.980.10">
    <property type="entry name" value="Threonyl-trna Synthetase, Chain A, domain 2"/>
    <property type="match status" value="1"/>
</dbReference>
<dbReference type="GO" id="GO:0004813">
    <property type="term" value="F:alanine-tRNA ligase activity"/>
    <property type="evidence" value="ECO:0007669"/>
    <property type="project" value="UniProtKB-EC"/>
</dbReference>
<dbReference type="GO" id="GO:0006419">
    <property type="term" value="P:alanyl-tRNA aminoacylation"/>
    <property type="evidence" value="ECO:0007669"/>
    <property type="project" value="TreeGrafter"/>
</dbReference>
<dbReference type="SUPFAM" id="SSF50447">
    <property type="entry name" value="Translation proteins"/>
    <property type="match status" value="1"/>
</dbReference>
<dbReference type="EMBL" id="FAVC01000002">
    <property type="protein sequence ID" value="CUU81513.1"/>
    <property type="molecule type" value="Genomic_DNA"/>
</dbReference>
<accession>A0A9W5EZW5</accession>
<dbReference type="PANTHER" id="PTHR11777">
    <property type="entry name" value="ALANYL-TRNA SYNTHETASE"/>
    <property type="match status" value="1"/>
</dbReference>
<dbReference type="RefSeq" id="WP_059434263.1">
    <property type="nucleotide sequence ID" value="NZ_FAUY01000001.1"/>
</dbReference>
<dbReference type="GO" id="GO:0000166">
    <property type="term" value="F:nucleotide binding"/>
    <property type="evidence" value="ECO:0007669"/>
    <property type="project" value="InterPro"/>
</dbReference>
<evidence type="ECO:0000313" key="1">
    <source>
        <dbReference type="EMBL" id="CUU81513.1"/>
    </source>
</evidence>
<keyword evidence="1" id="KW-0436">Ligase</keyword>
<dbReference type="InterPro" id="IPR050058">
    <property type="entry name" value="Ala-tRNA_ligase"/>
</dbReference>
<dbReference type="InterPro" id="IPR018163">
    <property type="entry name" value="Thr/Ala-tRNA-synth_IIc_edit"/>
</dbReference>
<gene>
    <name evidence="1" type="primary">alaS_2</name>
    <name evidence="1" type="ORF">ERS739223_00894</name>
</gene>
<reference evidence="1 2" key="1">
    <citation type="submission" date="2015-11" db="EMBL/GenBank/DDBJ databases">
        <authorList>
            <consortium name="Pathogen Informatics"/>
        </authorList>
    </citation>
    <scope>NUCLEOTIDE SEQUENCE [LARGE SCALE GENOMIC DNA]</scope>
    <source>
        <strain evidence="1 2">007A-0283</strain>
    </source>
</reference>
<comment type="caution">
    <text evidence="1">The sequence shown here is derived from an EMBL/GenBank/DDBJ whole genome shotgun (WGS) entry which is preliminary data.</text>
</comment>
<organism evidence="1 2">
    <name type="scientific">Campylobacter hyointestinalis subsp. hyointestinalis</name>
    <dbReference type="NCBI Taxonomy" id="91352"/>
    <lineage>
        <taxon>Bacteria</taxon>
        <taxon>Pseudomonadati</taxon>
        <taxon>Campylobacterota</taxon>
        <taxon>Epsilonproteobacteria</taxon>
        <taxon>Campylobacterales</taxon>
        <taxon>Campylobacteraceae</taxon>
        <taxon>Campylobacter</taxon>
    </lineage>
</organism>
<dbReference type="EC" id="6.1.1.7" evidence="1"/>